<dbReference type="AlphaFoldDB" id="A0AA88YQ38"/>
<protein>
    <recommendedName>
        <fullName evidence="3">ER membrane protein complex subunit 1</fullName>
    </recommendedName>
</protein>
<evidence type="ECO:0000256" key="5">
    <source>
        <dbReference type="ARBA" id="ARBA00022729"/>
    </source>
</evidence>
<keyword evidence="13" id="KW-1185">Reference proteome</keyword>
<comment type="similarity">
    <text evidence="2">Belongs to the EMC1 family.</text>
</comment>
<evidence type="ECO:0000313" key="12">
    <source>
        <dbReference type="EMBL" id="KAK3105274.1"/>
    </source>
</evidence>
<evidence type="ECO:0000256" key="1">
    <source>
        <dbReference type="ARBA" id="ARBA00004115"/>
    </source>
</evidence>
<keyword evidence="7 10" id="KW-1133">Transmembrane helix</keyword>
<evidence type="ECO:0000259" key="11">
    <source>
        <dbReference type="Pfam" id="PF07774"/>
    </source>
</evidence>
<accession>A0AA88YQ38</accession>
<evidence type="ECO:0000256" key="10">
    <source>
        <dbReference type="SAM" id="Phobius"/>
    </source>
</evidence>
<keyword evidence="4 10" id="KW-0812">Transmembrane</keyword>
<dbReference type="GO" id="GO:0034975">
    <property type="term" value="P:protein folding in endoplasmic reticulum"/>
    <property type="evidence" value="ECO:0007669"/>
    <property type="project" value="TreeGrafter"/>
</dbReference>
<evidence type="ECO:0000256" key="2">
    <source>
        <dbReference type="ARBA" id="ARBA00007904"/>
    </source>
</evidence>
<evidence type="ECO:0000256" key="8">
    <source>
        <dbReference type="ARBA" id="ARBA00023136"/>
    </source>
</evidence>
<feature type="transmembrane region" description="Helical" evidence="10">
    <location>
        <begin position="571"/>
        <end position="589"/>
    </location>
</feature>
<gene>
    <name evidence="12" type="ORF">FSP39_021433</name>
</gene>
<organism evidence="12 13">
    <name type="scientific">Pinctada imbricata</name>
    <name type="common">Atlantic pearl-oyster</name>
    <name type="synonym">Pinctada martensii</name>
    <dbReference type="NCBI Taxonomy" id="66713"/>
    <lineage>
        <taxon>Eukaryota</taxon>
        <taxon>Metazoa</taxon>
        <taxon>Spiralia</taxon>
        <taxon>Lophotrochozoa</taxon>
        <taxon>Mollusca</taxon>
        <taxon>Bivalvia</taxon>
        <taxon>Autobranchia</taxon>
        <taxon>Pteriomorphia</taxon>
        <taxon>Pterioida</taxon>
        <taxon>Pterioidea</taxon>
        <taxon>Pteriidae</taxon>
        <taxon>Pinctada</taxon>
    </lineage>
</organism>
<comment type="caution">
    <text evidence="12">The sequence shown here is derived from an EMBL/GenBank/DDBJ whole genome shotgun (WGS) entry which is preliminary data.</text>
</comment>
<evidence type="ECO:0000256" key="9">
    <source>
        <dbReference type="ARBA" id="ARBA00023180"/>
    </source>
</evidence>
<comment type="subcellular location">
    <subcellularLocation>
        <location evidence="1">Endoplasmic reticulum membrane</location>
        <topology evidence="1">Single-pass type I membrane protein</topology>
    </subcellularLocation>
</comment>
<keyword evidence="8 10" id="KW-0472">Membrane</keyword>
<keyword evidence="9" id="KW-0325">Glycoprotein</keyword>
<dbReference type="PANTHER" id="PTHR21573:SF0">
    <property type="entry name" value="ER MEMBRANE PROTEIN COMPLEX SUBUNIT 1"/>
    <property type="match status" value="1"/>
</dbReference>
<evidence type="ECO:0000256" key="4">
    <source>
        <dbReference type="ARBA" id="ARBA00022692"/>
    </source>
</evidence>
<name>A0AA88YQ38_PINIB</name>
<evidence type="ECO:0000256" key="6">
    <source>
        <dbReference type="ARBA" id="ARBA00022824"/>
    </source>
</evidence>
<dbReference type="GO" id="GO:0072546">
    <property type="term" value="C:EMC complex"/>
    <property type="evidence" value="ECO:0007669"/>
    <property type="project" value="InterPro"/>
</dbReference>
<dbReference type="InterPro" id="IPR011678">
    <property type="entry name" value="EMC1_C"/>
</dbReference>
<evidence type="ECO:0000256" key="3">
    <source>
        <dbReference type="ARBA" id="ARBA00020824"/>
    </source>
</evidence>
<dbReference type="Proteomes" id="UP001186944">
    <property type="component" value="Unassembled WGS sequence"/>
</dbReference>
<evidence type="ECO:0000256" key="7">
    <source>
        <dbReference type="ARBA" id="ARBA00022989"/>
    </source>
</evidence>
<dbReference type="PANTHER" id="PTHR21573">
    <property type="entry name" value="ER MEMBRANE PROTEIN COMPLEX SUBUNIT 1"/>
    <property type="match status" value="1"/>
</dbReference>
<dbReference type="InterPro" id="IPR026895">
    <property type="entry name" value="EMC1"/>
</dbReference>
<keyword evidence="6" id="KW-0256">Endoplasmic reticulum</keyword>
<feature type="domain" description="ER membrane protein complex subunit 1 C-terminal" evidence="11">
    <location>
        <begin position="398"/>
        <end position="603"/>
    </location>
</feature>
<dbReference type="Pfam" id="PF07774">
    <property type="entry name" value="EMC1_C"/>
    <property type="match status" value="1"/>
</dbReference>
<proteinExistence type="inferred from homology"/>
<dbReference type="EMBL" id="VSWD01000004">
    <property type="protein sequence ID" value="KAK3105274.1"/>
    <property type="molecule type" value="Genomic_DNA"/>
</dbReference>
<evidence type="ECO:0000313" key="13">
    <source>
        <dbReference type="Proteomes" id="UP001186944"/>
    </source>
</evidence>
<reference evidence="12" key="1">
    <citation type="submission" date="2019-08" db="EMBL/GenBank/DDBJ databases">
        <title>The improved chromosome-level genome for the pearl oyster Pinctada fucata martensii using PacBio sequencing and Hi-C.</title>
        <authorList>
            <person name="Zheng Z."/>
        </authorList>
    </citation>
    <scope>NUCLEOTIDE SEQUENCE</scope>
    <source>
        <strain evidence="12">ZZ-2019</strain>
        <tissue evidence="12">Adductor muscle</tissue>
    </source>
</reference>
<keyword evidence="5" id="KW-0732">Signal</keyword>
<sequence length="604" mass="68870">METLLFKKRDLTIGFKMAIISEDYSMQLVQKTDKIAWRREESLAYILSVEMFDLPVSENQAKFEDEFGSHKDDVATMFMKRFQTQFSQLKTFIMQQIQKLQGHRHHHHETDIMAEETDDDEELMRDEFNLNKLIVLVTASGKIFGLRSTKGHIEWEYFIPELSPFTRYGKQKMLLFVQRTTAHFPHPPQCAVIGKHKENGHGLIFAFNPINGEPVQSPGAQTLGYKLLQATLIGEMDDNFLRGVLLMDTDNKLHTYPPSCSYLVRDRASSLFMFLADVETGLINGFRTLPSKGELTAEKVWTVNLQKKQQTITNIVAKRPLEHVHSQGRVLGDRSVLYKYLNPNLVVIIAEGEMHDSTISQKGPVNFFNVYLMDSVTGHMVFQASHKRARGPVSVIHSENWVIYSFFSQKSRRNEMAVLELFEGKDQNNATAFSSFSAPKQPLVLRQSYIMPLYTSTMATTVTEKGITSKQLIFALEYGGLLSLPKALLDPRRPMIPSQETMEEGTVPYIPELPVHAEAIINYNQSLYNIKGIHTSPAGLESTSLVLAYGIDLYFTRVTPSKMFDVLKEDFDYLFISAVLIGMFLMTFVTQKLSARKALNRAWK</sequence>